<dbReference type="STRING" id="1884261.A0A5C3QQD1"/>
<proteinExistence type="predicted"/>
<feature type="region of interest" description="Disordered" evidence="1">
    <location>
        <begin position="564"/>
        <end position="593"/>
    </location>
</feature>
<dbReference type="GO" id="GO:0035091">
    <property type="term" value="F:phosphatidylinositol binding"/>
    <property type="evidence" value="ECO:0007669"/>
    <property type="project" value="InterPro"/>
</dbReference>
<feature type="compositionally biased region" description="Polar residues" evidence="1">
    <location>
        <begin position="344"/>
        <end position="354"/>
    </location>
</feature>
<keyword evidence="3" id="KW-1185">Reference proteome</keyword>
<protein>
    <recommendedName>
        <fullName evidence="4">PX domain-containing protein</fullName>
    </recommendedName>
</protein>
<evidence type="ECO:0000313" key="2">
    <source>
        <dbReference type="EMBL" id="TFL03767.1"/>
    </source>
</evidence>
<dbReference type="OrthoDB" id="3244370at2759"/>
<sequence length="800" mass="87825">MMEDGSFPTGFGGDSLGGPMEFDSYRRAVYRAPPTKFYVDMLPPLKQSGHYSFGLRITPANAGDQDSFSEASFSTRSSTADVVYDVWRRWEDCLWFQEMLEQTYSRLAREKRQRLQAGKGVKKDGFYQQDKASSWESLPPGPDPNHIAKDIHEIIPKLSKKGTLFRTSQATVDQRYQQLTALMEALFDFEVSTLIKDLRTDRQVTDFFGYWRRDHDFFLKEQSKIGKSSRSSTGSTVSSLYSHRSTSTAHTALTVGSTASEADSIPYSVSAYTPELPPSLNPPPSHSSPTRGRAGSITSSSNLSSHALSLVSWHRSRKSHSRARSTASSGSSSSGDSKFSELSTPNSESTTSVFDNDRRSQYLSDYSFGDGIGLDTLSEDGSDFGRVEARYSQFLRSPQKPAGTPGDRRSRRAIQIYSPPSVHDQSSDESTVGPNNVRESWATTSTITDLLDGLNMTLPEDEECPPSPSPRRRDSTDTIQTYRTDRSGMETYLSTLGSSLQMPRPNRSRDSVATFMTTDSANAIIPREGVVRAPGARARDSVASFATFRTTDSAEAIIPRTQRGLMRRSVSSNPGGERSAAFSRPVSAMSSMSDDDEFSFGSYLDEFPMTLGSGTDESESRPTTPVARLSVLAPSRPLSGDSILPTFPMPPQGRPRSSTTSSIMSTASSSSSDSTASRPSGNNISIKVAFEESIILLRVPRTVNYADVRTRIRTKFAQQEGVELSDDFYIGFLPRQPTTPTTPNFTGRARSSSVNSTAPELKISPLASSAMLEMVTSQREWEYVTVLSAGGKLTLRIIDP</sequence>
<dbReference type="Gene3D" id="3.30.1520.10">
    <property type="entry name" value="Phox-like domain"/>
    <property type="match status" value="1"/>
</dbReference>
<feature type="region of interest" description="Disordered" evidence="1">
    <location>
        <begin position="270"/>
        <end position="302"/>
    </location>
</feature>
<evidence type="ECO:0000313" key="3">
    <source>
        <dbReference type="Proteomes" id="UP000305067"/>
    </source>
</evidence>
<feature type="compositionally biased region" description="Low complexity" evidence="1">
    <location>
        <begin position="225"/>
        <end position="242"/>
    </location>
</feature>
<dbReference type="AlphaFoldDB" id="A0A5C3QQD1"/>
<feature type="region of interest" description="Disordered" evidence="1">
    <location>
        <begin position="223"/>
        <end position="243"/>
    </location>
</feature>
<gene>
    <name evidence="2" type="ORF">BDV98DRAFT_346853</name>
</gene>
<dbReference type="EMBL" id="ML178819">
    <property type="protein sequence ID" value="TFL03767.1"/>
    <property type="molecule type" value="Genomic_DNA"/>
</dbReference>
<dbReference type="InterPro" id="IPR036871">
    <property type="entry name" value="PX_dom_sf"/>
</dbReference>
<feature type="region of interest" description="Disordered" evidence="1">
    <location>
        <begin position="610"/>
        <end position="682"/>
    </location>
</feature>
<feature type="region of interest" description="Disordered" evidence="1">
    <location>
        <begin position="735"/>
        <end position="758"/>
    </location>
</feature>
<name>A0A5C3QQD1_9AGAR</name>
<feature type="region of interest" description="Disordered" evidence="1">
    <location>
        <begin position="391"/>
        <end position="441"/>
    </location>
</feature>
<reference evidence="2 3" key="1">
    <citation type="journal article" date="2019" name="Nat. Ecol. Evol.">
        <title>Megaphylogeny resolves global patterns of mushroom evolution.</title>
        <authorList>
            <person name="Varga T."/>
            <person name="Krizsan K."/>
            <person name="Foldi C."/>
            <person name="Dima B."/>
            <person name="Sanchez-Garcia M."/>
            <person name="Sanchez-Ramirez S."/>
            <person name="Szollosi G.J."/>
            <person name="Szarkandi J.G."/>
            <person name="Papp V."/>
            <person name="Albert L."/>
            <person name="Andreopoulos W."/>
            <person name="Angelini C."/>
            <person name="Antonin V."/>
            <person name="Barry K.W."/>
            <person name="Bougher N.L."/>
            <person name="Buchanan P."/>
            <person name="Buyck B."/>
            <person name="Bense V."/>
            <person name="Catcheside P."/>
            <person name="Chovatia M."/>
            <person name="Cooper J."/>
            <person name="Damon W."/>
            <person name="Desjardin D."/>
            <person name="Finy P."/>
            <person name="Geml J."/>
            <person name="Haridas S."/>
            <person name="Hughes K."/>
            <person name="Justo A."/>
            <person name="Karasinski D."/>
            <person name="Kautmanova I."/>
            <person name="Kiss B."/>
            <person name="Kocsube S."/>
            <person name="Kotiranta H."/>
            <person name="LaButti K.M."/>
            <person name="Lechner B.E."/>
            <person name="Liimatainen K."/>
            <person name="Lipzen A."/>
            <person name="Lukacs Z."/>
            <person name="Mihaltcheva S."/>
            <person name="Morgado L.N."/>
            <person name="Niskanen T."/>
            <person name="Noordeloos M.E."/>
            <person name="Ohm R.A."/>
            <person name="Ortiz-Santana B."/>
            <person name="Ovrebo C."/>
            <person name="Racz N."/>
            <person name="Riley R."/>
            <person name="Savchenko A."/>
            <person name="Shiryaev A."/>
            <person name="Soop K."/>
            <person name="Spirin V."/>
            <person name="Szebenyi C."/>
            <person name="Tomsovsky M."/>
            <person name="Tulloss R.E."/>
            <person name="Uehling J."/>
            <person name="Grigoriev I.V."/>
            <person name="Vagvolgyi C."/>
            <person name="Papp T."/>
            <person name="Martin F.M."/>
            <person name="Miettinen O."/>
            <person name="Hibbett D.S."/>
            <person name="Nagy L.G."/>
        </authorList>
    </citation>
    <scope>NUCLEOTIDE SEQUENCE [LARGE SCALE GENOMIC DNA]</scope>
    <source>
        <strain evidence="2 3">CBS 309.79</strain>
    </source>
</reference>
<feature type="compositionally biased region" description="Pro residues" evidence="1">
    <location>
        <begin position="275"/>
        <end position="286"/>
    </location>
</feature>
<feature type="compositionally biased region" description="Polar residues" evidence="1">
    <location>
        <begin position="736"/>
        <end position="758"/>
    </location>
</feature>
<feature type="region of interest" description="Disordered" evidence="1">
    <location>
        <begin position="314"/>
        <end position="356"/>
    </location>
</feature>
<feature type="compositionally biased region" description="Low complexity" evidence="1">
    <location>
        <begin position="324"/>
        <end position="343"/>
    </location>
</feature>
<feature type="compositionally biased region" description="Basic residues" evidence="1">
    <location>
        <begin position="314"/>
        <end position="323"/>
    </location>
</feature>
<evidence type="ECO:0000256" key="1">
    <source>
        <dbReference type="SAM" id="MobiDB-lite"/>
    </source>
</evidence>
<feature type="compositionally biased region" description="Low complexity" evidence="1">
    <location>
        <begin position="657"/>
        <end position="677"/>
    </location>
</feature>
<evidence type="ECO:0008006" key="4">
    <source>
        <dbReference type="Google" id="ProtNLM"/>
    </source>
</evidence>
<feature type="compositionally biased region" description="Polar residues" evidence="1">
    <location>
        <begin position="428"/>
        <end position="441"/>
    </location>
</feature>
<accession>A0A5C3QQD1</accession>
<organism evidence="2 3">
    <name type="scientific">Pterulicium gracile</name>
    <dbReference type="NCBI Taxonomy" id="1884261"/>
    <lineage>
        <taxon>Eukaryota</taxon>
        <taxon>Fungi</taxon>
        <taxon>Dikarya</taxon>
        <taxon>Basidiomycota</taxon>
        <taxon>Agaricomycotina</taxon>
        <taxon>Agaricomycetes</taxon>
        <taxon>Agaricomycetidae</taxon>
        <taxon>Agaricales</taxon>
        <taxon>Pleurotineae</taxon>
        <taxon>Pterulaceae</taxon>
        <taxon>Pterulicium</taxon>
    </lineage>
</organism>
<dbReference type="Proteomes" id="UP000305067">
    <property type="component" value="Unassembled WGS sequence"/>
</dbReference>